<reference evidence="1 2" key="1">
    <citation type="submission" date="2024-01" db="EMBL/GenBank/DDBJ databases">
        <title>Genome assemblies of Stephania.</title>
        <authorList>
            <person name="Yang L."/>
        </authorList>
    </citation>
    <scope>NUCLEOTIDE SEQUENCE [LARGE SCALE GENOMIC DNA]</scope>
    <source>
        <strain evidence="1">JXDWG</strain>
        <tissue evidence="1">Leaf</tissue>
    </source>
</reference>
<evidence type="ECO:0000313" key="1">
    <source>
        <dbReference type="EMBL" id="KAK9157804.1"/>
    </source>
</evidence>
<name>A0AAP0KTZ8_9MAGN</name>
<dbReference type="AlphaFoldDB" id="A0AAP0KTZ8"/>
<protein>
    <submittedName>
        <fullName evidence="1">Uncharacterized protein</fullName>
    </submittedName>
</protein>
<sequence length="64" mass="7339">MRNCQETHSMTKRERPSCSTNVQVASIFTSTLKILMEETKINDTKFVHMPSLSLVRLRSCPDNP</sequence>
<keyword evidence="2" id="KW-1185">Reference proteome</keyword>
<dbReference type="EMBL" id="JBBNAG010000002">
    <property type="protein sequence ID" value="KAK9157804.1"/>
    <property type="molecule type" value="Genomic_DNA"/>
</dbReference>
<accession>A0AAP0KTZ8</accession>
<dbReference type="Proteomes" id="UP001419268">
    <property type="component" value="Unassembled WGS sequence"/>
</dbReference>
<comment type="caution">
    <text evidence="1">The sequence shown here is derived from an EMBL/GenBank/DDBJ whole genome shotgun (WGS) entry which is preliminary data.</text>
</comment>
<evidence type="ECO:0000313" key="2">
    <source>
        <dbReference type="Proteomes" id="UP001419268"/>
    </source>
</evidence>
<gene>
    <name evidence="1" type="ORF">Scep_004378</name>
</gene>
<proteinExistence type="predicted"/>
<organism evidence="1 2">
    <name type="scientific">Stephania cephalantha</name>
    <dbReference type="NCBI Taxonomy" id="152367"/>
    <lineage>
        <taxon>Eukaryota</taxon>
        <taxon>Viridiplantae</taxon>
        <taxon>Streptophyta</taxon>
        <taxon>Embryophyta</taxon>
        <taxon>Tracheophyta</taxon>
        <taxon>Spermatophyta</taxon>
        <taxon>Magnoliopsida</taxon>
        <taxon>Ranunculales</taxon>
        <taxon>Menispermaceae</taxon>
        <taxon>Menispermoideae</taxon>
        <taxon>Cissampelideae</taxon>
        <taxon>Stephania</taxon>
    </lineage>
</organism>